<evidence type="ECO:0000259" key="1">
    <source>
        <dbReference type="Pfam" id="PF12530"/>
    </source>
</evidence>
<dbReference type="Proteomes" id="UP000324897">
    <property type="component" value="Unassembled WGS sequence"/>
</dbReference>
<dbReference type="Pfam" id="PF12530">
    <property type="entry name" value="DUF3730"/>
    <property type="match status" value="2"/>
</dbReference>
<name>A0A5J9UDK6_9POAL</name>
<dbReference type="GO" id="GO:0060147">
    <property type="term" value="P:regulation of post-transcriptional gene silencing"/>
    <property type="evidence" value="ECO:0007669"/>
    <property type="project" value="InterPro"/>
</dbReference>
<comment type="caution">
    <text evidence="2">The sequence shown here is derived from an EMBL/GenBank/DDBJ whole genome shotgun (WGS) entry which is preliminary data.</text>
</comment>
<reference evidence="2 3" key="1">
    <citation type="journal article" date="2019" name="Sci. Rep.">
        <title>A high-quality genome of Eragrostis curvula grass provides insights into Poaceae evolution and supports new strategies to enhance forage quality.</title>
        <authorList>
            <person name="Carballo J."/>
            <person name="Santos B.A.C.M."/>
            <person name="Zappacosta D."/>
            <person name="Garbus I."/>
            <person name="Selva J.P."/>
            <person name="Gallo C.A."/>
            <person name="Diaz A."/>
            <person name="Albertini E."/>
            <person name="Caccamo M."/>
            <person name="Echenique V."/>
        </authorList>
    </citation>
    <scope>NUCLEOTIDE SEQUENCE [LARGE SCALE GENOMIC DNA]</scope>
    <source>
        <strain evidence="3">cv. Victoria</strain>
        <tissue evidence="2">Leaf</tissue>
    </source>
</reference>
<dbReference type="PANTHER" id="PTHR16212:SF4">
    <property type="entry name" value="FOCADHESIN"/>
    <property type="match status" value="1"/>
</dbReference>
<feature type="non-terminal residue" evidence="2">
    <location>
        <position position="1"/>
    </location>
</feature>
<proteinExistence type="predicted"/>
<organism evidence="2 3">
    <name type="scientific">Eragrostis curvula</name>
    <name type="common">weeping love grass</name>
    <dbReference type="NCBI Taxonomy" id="38414"/>
    <lineage>
        <taxon>Eukaryota</taxon>
        <taxon>Viridiplantae</taxon>
        <taxon>Streptophyta</taxon>
        <taxon>Embryophyta</taxon>
        <taxon>Tracheophyta</taxon>
        <taxon>Spermatophyta</taxon>
        <taxon>Magnoliopsida</taxon>
        <taxon>Liliopsida</taxon>
        <taxon>Poales</taxon>
        <taxon>Poaceae</taxon>
        <taxon>PACMAD clade</taxon>
        <taxon>Chloridoideae</taxon>
        <taxon>Eragrostideae</taxon>
        <taxon>Eragrostidinae</taxon>
        <taxon>Eragrostis</taxon>
    </lineage>
</organism>
<protein>
    <recommendedName>
        <fullName evidence="1">DUF3730 domain-containing protein</fullName>
    </recommendedName>
</protein>
<accession>A0A5J9UDK6</accession>
<dbReference type="InterPro" id="IPR045163">
    <property type="entry name" value="Focadhesin/RST1"/>
</dbReference>
<dbReference type="InterPro" id="IPR022542">
    <property type="entry name" value="FOCAD/RST1_DUF3730"/>
</dbReference>
<keyword evidence="3" id="KW-1185">Reference proteome</keyword>
<evidence type="ECO:0000313" key="2">
    <source>
        <dbReference type="EMBL" id="TVU21626.1"/>
    </source>
</evidence>
<sequence>MASSSAGAAAAVTFSRLVDRTRVPDPALQRHAVAAFFRHLLSLPGPLPAAAHDAASALLSSPHPAVAAHAAASLARLAASRADLLPPDLALPLLLAPLAASPSSRLASCLVKAVAALASCVLRSGARFPPHDHPFVQALASGADGARAELTRQAARMVAEGVDGVIGFLRPFVMLAVVRKGDAPFARDLIGALAAAAAAVAKPGVVIPVLKLLEESLLHFGCGDDEEGRLWLCSAECLVDAYVLLLKKLAHAQMPTHDTQASSAELMQTLLSQCSLRPKLIGITSTVLGLSKHLFSVQKDLGLCYIPEISVVLSSLSYSLSGLEFEHEQLAGLKLLAFLIEWKYENVLERKDSPHNLNEELLCVLPVINLAISPSKSVKAAASHVLSRFSLLVLDLPVSHLSEQQDISMAYHISKPSFILPKLLCHLWSQPSSSGSIFMKYTVSKVSSDSAQDSLEASYWTHQINDYLTALCREKLTLDDLSAKKIPSVPISSLVSSVVSVLVMHPKLAASAAQSLATLGASNQRLGMPLFVVILFYIKILYGNNNFSTNILLSLLESLPSLATHGFVLPLALQWISPMLKRDTNPALYAIAVRLLCKIWIVTDWAFPNLQVILDPEIFSSFISDREISTSIAASIRDVCKHNPDRGVDIILSVSVCIECRDSVVQALGLESLSYLCEADVVAWKVVSKQLLDYSAEPNIAHNLCALLRWGAMDAEAYSGISKDLIGILWNIGTSVKNNSESLWVRARGTAFHSLSYYKVSLIQDAIPDFWKRNYEFFTNECNVEVLKAMETFQDEIIKFEHINRRRVTTDKRAVVHKFEKLLDVFPQAVFKGKSVHHQLPGAALLTLNFTPKDILNEGKSKELSRVHAAYEQAFAEIAESIYISRNIEVALLVLHSWKSFVSNWMQAALALLDIKDSSKLNKVSKAANDIFKILCNHAPATPRVAVNIALVIGALCSIVPPAAHLVISSAAEFLVRWLYQYEHEHQQWSAALSLGLIFNCFHSTDKKSKFQVINGLLEVISKTESCLVKGACGLALGYTCHGLLTRAHNAAESEVEATAELNERASVEDILHTLVTSLIQLCPSTSYSLKKLRICGIDSMGRIEENVNSFDDDPWAIAGLVLGLGNSVVALYKLGAYEAVTDIKNILISWIPDVDSSSALFDEINSAPLCMGSCLALPSVMAFCQRVELLNDDLDVLFNRYTSLASEVLNLNKSGTIFQNLLMAICVGAGSFLSCILDDGVHAMEFSGVKRLLDTFKHIYTHPFPPLVHLGAMFGVVNAFGSGAGDLTGMCSKPITSQIKHEDSSLVRGPLLTSHIGETLSTSMIQEIFLLAKDAEDKHIQDYAAWAISFLRSRWLSNNQNLCDDNDSHRSSGDINQSTHFSEQSLVWNLSLWLSDLKFEKTDDMVPASTIGIVLNCLSKAPRLPTIDWGVIVRRCMKIEVQISHESTDLQDSKLLREACLYFSVVHAKTISPLLQFLDDLTDILRFQRLDFNMQSILLQHLSHLMKLFSIPRLEKLYEDLTEYFYSSTSSFLKYSSQQRSKIRMSFWKGICKCLLEIVSEESGEFPFIKKCIECLLPLLTIHNDGQPEFGDEWSAAIVCLGNAQKSWLDDMLQVHNSALITIGEHVDVAKRIIIRARLSATGCGSPHELENIKSTILCTKADGVWWSVLVEAVAAISSTENSIKRQWLLDALDVGCVTDHPSTVLRFVGLLCGGCCIYMPLLIVNSTNVLCDLPVTLPSFLSSSIWDGFRNSVVEKLWLLTTRIYTWAEQLAHGNFLTEHDDIHGSEADMANFLANILRSTCIAVEDYLSVDKQLKLANLETLRSKD</sequence>
<feature type="domain" description="DUF3730" evidence="1">
    <location>
        <begin position="545"/>
        <end position="755"/>
    </location>
</feature>
<dbReference type="SUPFAM" id="SSF48371">
    <property type="entry name" value="ARM repeat"/>
    <property type="match status" value="2"/>
</dbReference>
<feature type="domain" description="DUF3730" evidence="1">
    <location>
        <begin position="91"/>
        <end position="361"/>
    </location>
</feature>
<dbReference type="Gramene" id="TVU21626">
    <property type="protein sequence ID" value="TVU21626"/>
    <property type="gene ID" value="EJB05_31275"/>
</dbReference>
<evidence type="ECO:0000313" key="3">
    <source>
        <dbReference type="Proteomes" id="UP000324897"/>
    </source>
</evidence>
<dbReference type="InterPro" id="IPR016024">
    <property type="entry name" value="ARM-type_fold"/>
</dbReference>
<dbReference type="PANTHER" id="PTHR16212">
    <property type="entry name" value="FOCADHESIN FAMILY MEMBER"/>
    <property type="match status" value="1"/>
</dbReference>
<gene>
    <name evidence="2" type="ORF">EJB05_31275</name>
</gene>
<dbReference type="EMBL" id="RWGY01000026">
    <property type="protein sequence ID" value="TVU21626.1"/>
    <property type="molecule type" value="Genomic_DNA"/>
</dbReference>
<dbReference type="OrthoDB" id="6125419at2759"/>